<comment type="caution">
    <text evidence="2">The sequence shown here is derived from an EMBL/GenBank/DDBJ whole genome shotgun (WGS) entry which is preliminary data.</text>
</comment>
<organism evidence="2">
    <name type="scientific">Caldilineaceae bacterium SB0662_bin_9</name>
    <dbReference type="NCBI Taxonomy" id="2605258"/>
    <lineage>
        <taxon>Bacteria</taxon>
        <taxon>Bacillati</taxon>
        <taxon>Chloroflexota</taxon>
        <taxon>Caldilineae</taxon>
        <taxon>Caldilineales</taxon>
        <taxon>Caldilineaceae</taxon>
    </lineage>
</organism>
<dbReference type="EMBL" id="VXPY01000032">
    <property type="protein sequence ID" value="MYD89676.1"/>
    <property type="molecule type" value="Genomic_DNA"/>
</dbReference>
<evidence type="ECO:0000313" key="2">
    <source>
        <dbReference type="EMBL" id="MYD89676.1"/>
    </source>
</evidence>
<evidence type="ECO:0000256" key="1">
    <source>
        <dbReference type="SAM" id="Phobius"/>
    </source>
</evidence>
<reference evidence="2" key="1">
    <citation type="submission" date="2019-09" db="EMBL/GenBank/DDBJ databases">
        <title>Characterisation of the sponge microbiome using genome-centric metagenomics.</title>
        <authorList>
            <person name="Engelberts J.P."/>
            <person name="Robbins S.J."/>
            <person name="De Goeij J.M."/>
            <person name="Aranda M."/>
            <person name="Bell S.C."/>
            <person name="Webster N.S."/>
        </authorList>
    </citation>
    <scope>NUCLEOTIDE SEQUENCE</scope>
    <source>
        <strain evidence="2">SB0662_bin_9</strain>
    </source>
</reference>
<keyword evidence="1" id="KW-0812">Transmembrane</keyword>
<sequence>MYFYGFRFFLLLIKGPGLLVAWLWRQSRDLLHELGVGHAPAAAVSIVVLLFALCVLGLHWITA</sequence>
<name>A0A6B1DS21_9CHLR</name>
<feature type="transmembrane region" description="Helical" evidence="1">
    <location>
        <begin position="36"/>
        <end position="61"/>
    </location>
</feature>
<dbReference type="AlphaFoldDB" id="A0A6B1DS21"/>
<keyword evidence="1" id="KW-1133">Transmembrane helix</keyword>
<gene>
    <name evidence="2" type="ORF">F4Y08_04955</name>
</gene>
<proteinExistence type="predicted"/>
<protein>
    <submittedName>
        <fullName evidence="2">Uncharacterized protein</fullName>
    </submittedName>
</protein>
<accession>A0A6B1DS21</accession>
<keyword evidence="1" id="KW-0472">Membrane</keyword>
<feature type="transmembrane region" description="Helical" evidence="1">
    <location>
        <begin position="6"/>
        <end position="24"/>
    </location>
</feature>